<keyword evidence="4" id="KW-1185">Reference proteome</keyword>
<name>A0A849KTX8_9HYPH</name>
<dbReference type="Proteomes" id="UP000574931">
    <property type="component" value="Unassembled WGS sequence"/>
</dbReference>
<feature type="region of interest" description="Disordered" evidence="1">
    <location>
        <begin position="156"/>
        <end position="189"/>
    </location>
</feature>
<sequence>MIRIFVIGLWICAVAFGSLFLATRQNASSSGEAQAAVGGFGGVDYVKTDVMSVPIISNGAVAGYVVTQLVYTVDSNIRKKLSVPLELFISDEIFRKFYGSYSDTKEVEKVQFEDVRASIISDLNGRFPEPVIKDLLVEQFNYISAEEIRAMNMRGEPTSTAPAHQTPGKQAPGKQANANINDGQAAHSE</sequence>
<evidence type="ECO:0008006" key="5">
    <source>
        <dbReference type="Google" id="ProtNLM"/>
    </source>
</evidence>
<organism evidence="3 4">
    <name type="scientific">Ochrobactrum soli</name>
    <dbReference type="NCBI Taxonomy" id="2448455"/>
    <lineage>
        <taxon>Bacteria</taxon>
        <taxon>Pseudomonadati</taxon>
        <taxon>Pseudomonadota</taxon>
        <taxon>Alphaproteobacteria</taxon>
        <taxon>Hyphomicrobiales</taxon>
        <taxon>Brucellaceae</taxon>
        <taxon>Brucella/Ochrobactrum group</taxon>
        <taxon>Ochrobactrum</taxon>
    </lineage>
</organism>
<gene>
    <name evidence="3" type="ORF">HKX02_09315</name>
</gene>
<accession>A0A849KTX8</accession>
<keyword evidence="2" id="KW-0812">Transmembrane</keyword>
<feature type="transmembrane region" description="Helical" evidence="2">
    <location>
        <begin position="51"/>
        <end position="71"/>
    </location>
</feature>
<keyword evidence="2" id="KW-0472">Membrane</keyword>
<proteinExistence type="predicted"/>
<reference evidence="3 4" key="1">
    <citation type="submission" date="2020-05" db="EMBL/GenBank/DDBJ databases">
        <title>Draft Genome Sequence of Ochrobactrum soli Isolated from Stable Fly Gut.</title>
        <authorList>
            <person name="Pileggi M.T."/>
            <person name="Vazhakkala L.J."/>
            <person name="Wong C.N."/>
        </authorList>
    </citation>
    <scope>NUCLEOTIDE SEQUENCE [LARGE SCALE GENOMIC DNA]</scope>
    <source>
        <strain evidence="3 4">MTP-C0764</strain>
    </source>
</reference>
<dbReference type="RefSeq" id="WP_171317895.1">
    <property type="nucleotide sequence ID" value="NZ_JABFCY010000005.1"/>
</dbReference>
<protein>
    <recommendedName>
        <fullName evidence="5">Type I restriction-modification system methyltransferase subunit</fullName>
    </recommendedName>
</protein>
<evidence type="ECO:0000313" key="3">
    <source>
        <dbReference type="EMBL" id="NNU60456.1"/>
    </source>
</evidence>
<evidence type="ECO:0000256" key="2">
    <source>
        <dbReference type="SAM" id="Phobius"/>
    </source>
</evidence>
<dbReference type="AlphaFoldDB" id="A0A849KTX8"/>
<keyword evidence="2" id="KW-1133">Transmembrane helix</keyword>
<evidence type="ECO:0000313" key="4">
    <source>
        <dbReference type="Proteomes" id="UP000574931"/>
    </source>
</evidence>
<evidence type="ECO:0000256" key="1">
    <source>
        <dbReference type="SAM" id="MobiDB-lite"/>
    </source>
</evidence>
<comment type="caution">
    <text evidence="3">The sequence shown here is derived from an EMBL/GenBank/DDBJ whole genome shotgun (WGS) entry which is preliminary data.</text>
</comment>
<dbReference type="EMBL" id="JABFCY010000005">
    <property type="protein sequence ID" value="NNU60456.1"/>
    <property type="molecule type" value="Genomic_DNA"/>
</dbReference>